<evidence type="ECO:0000256" key="9">
    <source>
        <dbReference type="PROSITE-ProRule" id="PRU00175"/>
    </source>
</evidence>
<organism evidence="13 14">
    <name type="scientific">Trichuris muris</name>
    <name type="common">Mouse whipworm</name>
    <dbReference type="NCBI Taxonomy" id="70415"/>
    <lineage>
        <taxon>Eukaryota</taxon>
        <taxon>Metazoa</taxon>
        <taxon>Ecdysozoa</taxon>
        <taxon>Nematoda</taxon>
        <taxon>Enoplea</taxon>
        <taxon>Dorylaimia</taxon>
        <taxon>Trichinellida</taxon>
        <taxon>Trichuridae</taxon>
        <taxon>Trichuris</taxon>
    </lineage>
</organism>
<keyword evidence="13" id="KW-1185">Reference proteome</keyword>
<keyword evidence="10" id="KW-0175">Coiled coil</keyword>
<proteinExistence type="inferred from homology"/>
<dbReference type="InterPro" id="IPR013083">
    <property type="entry name" value="Znf_RING/FYVE/PHD"/>
</dbReference>
<feature type="compositionally biased region" description="Polar residues" evidence="11">
    <location>
        <begin position="1"/>
        <end position="13"/>
    </location>
</feature>
<evidence type="ECO:0000256" key="1">
    <source>
        <dbReference type="ARBA" id="ARBA00004496"/>
    </source>
</evidence>
<dbReference type="Proteomes" id="UP000046395">
    <property type="component" value="Unassembled WGS sequence"/>
</dbReference>
<dbReference type="GO" id="GO:0008270">
    <property type="term" value="F:zinc ion binding"/>
    <property type="evidence" value="ECO:0007669"/>
    <property type="project" value="UniProtKB-KW"/>
</dbReference>
<dbReference type="CDD" id="cd16536">
    <property type="entry name" value="RING-HC_RNF10"/>
    <property type="match status" value="1"/>
</dbReference>
<dbReference type="PROSITE" id="PS00518">
    <property type="entry name" value="ZF_RING_1"/>
    <property type="match status" value="1"/>
</dbReference>
<feature type="compositionally biased region" description="Polar residues" evidence="11">
    <location>
        <begin position="43"/>
        <end position="53"/>
    </location>
</feature>
<keyword evidence="3" id="KW-0963">Cytoplasm</keyword>
<evidence type="ECO:0000256" key="3">
    <source>
        <dbReference type="ARBA" id="ARBA00022490"/>
    </source>
</evidence>
<keyword evidence="5 9" id="KW-0863">Zinc-finger</keyword>
<protein>
    <recommendedName>
        <fullName evidence="7">E3 ubiquitin-protein ligase RNF10</fullName>
    </recommendedName>
    <alternativeName>
        <fullName evidence="8">RING finger protein 10</fullName>
    </alternativeName>
</protein>
<evidence type="ECO:0000256" key="6">
    <source>
        <dbReference type="ARBA" id="ARBA00022833"/>
    </source>
</evidence>
<comment type="subcellular location">
    <subcellularLocation>
        <location evidence="1">Cytoplasm</location>
    </subcellularLocation>
</comment>
<evidence type="ECO:0000256" key="5">
    <source>
        <dbReference type="ARBA" id="ARBA00022771"/>
    </source>
</evidence>
<feature type="coiled-coil region" evidence="10">
    <location>
        <begin position="292"/>
        <end position="340"/>
    </location>
</feature>
<dbReference type="InterPro" id="IPR017907">
    <property type="entry name" value="Znf_RING_CS"/>
</dbReference>
<reference evidence="14" key="1">
    <citation type="submission" date="2019-12" db="UniProtKB">
        <authorList>
            <consortium name="WormBaseParasite"/>
        </authorList>
    </citation>
    <scope>IDENTIFICATION</scope>
</reference>
<dbReference type="InterPro" id="IPR039739">
    <property type="entry name" value="MAG2/RNF10"/>
</dbReference>
<evidence type="ECO:0000256" key="4">
    <source>
        <dbReference type="ARBA" id="ARBA00022723"/>
    </source>
</evidence>
<dbReference type="PANTHER" id="PTHR12983:SF9">
    <property type="entry name" value="E3 UBIQUITIN-PROTEIN LIGASE RNF10"/>
    <property type="match status" value="1"/>
</dbReference>
<evidence type="ECO:0000256" key="10">
    <source>
        <dbReference type="SAM" id="Coils"/>
    </source>
</evidence>
<comment type="similarity">
    <text evidence="2">Belongs to the RNF10 family.</text>
</comment>
<dbReference type="InterPro" id="IPR001841">
    <property type="entry name" value="Znf_RING"/>
</dbReference>
<dbReference type="WBParaSite" id="TMUE_2000009933.1">
    <property type="protein sequence ID" value="TMUE_2000009933.1"/>
    <property type="gene ID" value="WBGene00290373"/>
</dbReference>
<dbReference type="STRING" id="70415.A0A5S6QS01"/>
<dbReference type="GO" id="GO:0045944">
    <property type="term" value="P:positive regulation of transcription by RNA polymerase II"/>
    <property type="evidence" value="ECO:0007669"/>
    <property type="project" value="TreeGrafter"/>
</dbReference>
<feature type="domain" description="RING-type" evidence="12">
    <location>
        <begin position="174"/>
        <end position="215"/>
    </location>
</feature>
<evidence type="ECO:0000256" key="7">
    <source>
        <dbReference type="ARBA" id="ARBA00035131"/>
    </source>
</evidence>
<dbReference type="GO" id="GO:0000976">
    <property type="term" value="F:transcription cis-regulatory region binding"/>
    <property type="evidence" value="ECO:0007669"/>
    <property type="project" value="TreeGrafter"/>
</dbReference>
<dbReference type="Pfam" id="PF13445">
    <property type="entry name" value="zf-RING_UBOX"/>
    <property type="match status" value="1"/>
</dbReference>
<dbReference type="GO" id="GO:0005737">
    <property type="term" value="C:cytoplasm"/>
    <property type="evidence" value="ECO:0007669"/>
    <property type="project" value="UniProtKB-SubCell"/>
</dbReference>
<evidence type="ECO:0000313" key="13">
    <source>
        <dbReference type="Proteomes" id="UP000046395"/>
    </source>
</evidence>
<dbReference type="SMART" id="SM00184">
    <property type="entry name" value="RING"/>
    <property type="match status" value="1"/>
</dbReference>
<dbReference type="InterPro" id="IPR027370">
    <property type="entry name" value="Znf-RING_euk"/>
</dbReference>
<evidence type="ECO:0000313" key="14">
    <source>
        <dbReference type="WBParaSite" id="TMUE_2000009933.1"/>
    </source>
</evidence>
<keyword evidence="6" id="KW-0862">Zinc</keyword>
<evidence type="ECO:0000259" key="12">
    <source>
        <dbReference type="PROSITE" id="PS50089"/>
    </source>
</evidence>
<evidence type="ECO:0000256" key="8">
    <source>
        <dbReference type="ARBA" id="ARBA00035390"/>
    </source>
</evidence>
<dbReference type="PANTHER" id="PTHR12983">
    <property type="entry name" value="RING FINGER 10 FAMILY MEMBER"/>
    <property type="match status" value="1"/>
</dbReference>
<sequence>MSSLPVASRSTGARPSGRNHSPPAATLTLSNGAGQRGHDGQEKQWSLTSSTNHVGVGRRSGDAGSVPLPSCQTRDRSTVTRCNGRQKLRVDDFLSFSVKRSAFCNYHRGYRVDEFDRPRHSPLAIKFDKEKYLLASAQFVVLHSLLTSATSPDKLIDWDLIEEIRLNTYDQLVCPICLDPPIAAKITKCGHVYCWACILHYFAVSNKRFSHCPICYEVVCKEQLRSVKPNIVKRYTAGESITMLLMCKSKASLVALPACDSRSFFDNDGLDGNGPYSQFAKVLFISVAETLSTILQRERNELEFQLATADEEDGQSVFVLQALNDLKEREQSKSQTLAEDALSRDSFANSVIECSESAYVAKALNNMDTPGDAESPVRLVASDSSTKTSPEYNECHFFYQVEDGQYIFLHSLNVRCLCHEYGGLERAPNRICGKVTEANELVMTEKMREKYPYLMHVPLGARLTFVELKLNSDVISRSTVQNFTDDFRRRDAVRRRKAAEEKKMQQCAMRWERAVMRNRNNLNEFSAGRFEPATLGSDESPEGFILDELAVANEPTSSAGSNVGVDGESVSFAQALQCSKPQAVPSVGLSDEQKSPPSFKDTFASALDRVFDNLRRDAIDDENGVSGKKGRKTKHRILFYT</sequence>
<keyword evidence="4" id="KW-0479">Metal-binding</keyword>
<evidence type="ECO:0000256" key="2">
    <source>
        <dbReference type="ARBA" id="ARBA00008117"/>
    </source>
</evidence>
<dbReference type="PROSITE" id="PS50089">
    <property type="entry name" value="ZF_RING_2"/>
    <property type="match status" value="1"/>
</dbReference>
<dbReference type="Gene3D" id="3.30.40.10">
    <property type="entry name" value="Zinc/RING finger domain, C3HC4 (zinc finger)"/>
    <property type="match status" value="1"/>
</dbReference>
<accession>A0A5S6QS01</accession>
<name>A0A5S6QS01_TRIMR</name>
<dbReference type="SUPFAM" id="SSF57850">
    <property type="entry name" value="RING/U-box"/>
    <property type="match status" value="1"/>
</dbReference>
<evidence type="ECO:0000256" key="11">
    <source>
        <dbReference type="SAM" id="MobiDB-lite"/>
    </source>
</evidence>
<feature type="region of interest" description="Disordered" evidence="11">
    <location>
        <begin position="1"/>
        <end position="77"/>
    </location>
</feature>
<dbReference type="AlphaFoldDB" id="A0A5S6QS01"/>